<dbReference type="GO" id="GO:0005524">
    <property type="term" value="F:ATP binding"/>
    <property type="evidence" value="ECO:0007669"/>
    <property type="project" value="UniProtKB-KW"/>
</dbReference>
<reference evidence="2 3" key="1">
    <citation type="journal article" date="2015" name="ISME J.">
        <title>Genomic and phenotypic differentiation among Methanosarcina mazei populations from Columbia River sediment.</title>
        <authorList>
            <person name="Youngblut N.D."/>
            <person name="Wirth J.S."/>
            <person name="Henriksen J.R."/>
            <person name="Smith M."/>
            <person name="Simon H."/>
            <person name="Metcalf W.W."/>
            <person name="Whitaker R.J."/>
        </authorList>
    </citation>
    <scope>NUCLEOTIDE SEQUENCE [LARGE SCALE GENOMIC DNA]</scope>
    <source>
        <strain evidence="2 3">3.F.T.2.1</strain>
    </source>
</reference>
<dbReference type="GO" id="GO:0009035">
    <property type="term" value="F:type I site-specific deoxyribonuclease activity"/>
    <property type="evidence" value="ECO:0007669"/>
    <property type="project" value="UniProtKB-EC"/>
</dbReference>
<accession>A0A0F8IJZ7</accession>
<dbReference type="InterPro" id="IPR007409">
    <property type="entry name" value="Restrct_endonuc_type1_HsdR_N"/>
</dbReference>
<evidence type="ECO:0000313" key="3">
    <source>
        <dbReference type="Proteomes" id="UP000034424"/>
    </source>
</evidence>
<dbReference type="Gene3D" id="3.90.1570.30">
    <property type="match status" value="1"/>
</dbReference>
<protein>
    <recommendedName>
        <fullName evidence="1">Restriction endonuclease type I HsdR N-terminal domain-containing protein</fullName>
    </recommendedName>
</protein>
<feature type="domain" description="Restriction endonuclease type I HsdR N-terminal" evidence="1">
    <location>
        <begin position="44"/>
        <end position="101"/>
    </location>
</feature>
<evidence type="ECO:0000259" key="1">
    <source>
        <dbReference type="Pfam" id="PF04313"/>
    </source>
</evidence>
<organism evidence="2 3">
    <name type="scientific">Methanosarcina mazei</name>
    <name type="common">Methanosarcina frisia</name>
    <dbReference type="NCBI Taxonomy" id="2209"/>
    <lineage>
        <taxon>Archaea</taxon>
        <taxon>Methanobacteriati</taxon>
        <taxon>Methanobacteriota</taxon>
        <taxon>Stenosarchaea group</taxon>
        <taxon>Methanomicrobia</taxon>
        <taxon>Methanosarcinales</taxon>
        <taxon>Methanosarcinaceae</taxon>
        <taxon>Methanosarcina</taxon>
    </lineage>
</organism>
<dbReference type="GO" id="GO:0003677">
    <property type="term" value="F:DNA binding"/>
    <property type="evidence" value="ECO:0007669"/>
    <property type="project" value="UniProtKB-KW"/>
</dbReference>
<dbReference type="RefSeq" id="WP_048049342.1">
    <property type="nucleotide sequence ID" value="NZ_JJPL01000090.1"/>
</dbReference>
<dbReference type="Proteomes" id="UP000034424">
    <property type="component" value="Unassembled WGS sequence"/>
</dbReference>
<comment type="caution">
    <text evidence="2">The sequence shown here is derived from an EMBL/GenBank/DDBJ whole genome shotgun (WGS) entry which is preliminary data.</text>
</comment>
<dbReference type="AlphaFoldDB" id="A0A0F8IJZ7"/>
<dbReference type="Pfam" id="PF04313">
    <property type="entry name" value="HSDR_N"/>
    <property type="match status" value="1"/>
</dbReference>
<evidence type="ECO:0000313" key="2">
    <source>
        <dbReference type="EMBL" id="KKG63788.1"/>
    </source>
</evidence>
<sequence>MSNLNESQTREQKIDVLLYEQGWNVTDRSKVVLEVDTKQSDFKKQDYKQINETLRNDAESKYADYLLLDGTGKPLAIIEAKRTAKDPRLGQKQAEEYADDIKAQIGKDVFIFRNYSGYS</sequence>
<name>A0A0F8IJZ7_METMZ</name>
<proteinExistence type="predicted"/>
<dbReference type="GO" id="GO:0009307">
    <property type="term" value="P:DNA restriction-modification system"/>
    <property type="evidence" value="ECO:0007669"/>
    <property type="project" value="UniProtKB-KW"/>
</dbReference>
<dbReference type="PATRIC" id="fig|2209.70.peg.2487"/>
<dbReference type="EMBL" id="JJPL01000090">
    <property type="protein sequence ID" value="KKG63788.1"/>
    <property type="molecule type" value="Genomic_DNA"/>
</dbReference>
<gene>
    <name evidence="2" type="ORF">DU67_11330</name>
</gene>